<feature type="region of interest" description="Disordered" evidence="1">
    <location>
        <begin position="108"/>
        <end position="180"/>
    </location>
</feature>
<accession>A0ABQ6IXR9</accession>
<proteinExistence type="predicted"/>
<keyword evidence="3" id="KW-1185">Reference proteome</keyword>
<dbReference type="EMBL" id="BSUO01000001">
    <property type="protein sequence ID" value="GMA42090.1"/>
    <property type="molecule type" value="Genomic_DNA"/>
</dbReference>
<evidence type="ECO:0000313" key="2">
    <source>
        <dbReference type="EMBL" id="GMA42090.1"/>
    </source>
</evidence>
<feature type="compositionally biased region" description="Basic and acidic residues" evidence="1">
    <location>
        <begin position="171"/>
        <end position="180"/>
    </location>
</feature>
<organism evidence="2 3">
    <name type="scientific">Mobilicoccus caccae</name>
    <dbReference type="NCBI Taxonomy" id="1859295"/>
    <lineage>
        <taxon>Bacteria</taxon>
        <taxon>Bacillati</taxon>
        <taxon>Actinomycetota</taxon>
        <taxon>Actinomycetes</taxon>
        <taxon>Micrococcales</taxon>
        <taxon>Dermatophilaceae</taxon>
        <taxon>Mobilicoccus</taxon>
    </lineage>
</organism>
<sequence>MPDVGGRVRGEIAGGSGETPGSSRAPCGGVVGSGARDLVDHLAPEPRLPRQIALDAGEPAGLPLGEQRRPLPGVVGEEGGQVAGQGVPTTDPQLGLQARVFAAEVTGHGAQPVGLQMRVDDVEDGPREPVDGERVVGSSRERRGRATREQRDERGRRHEPHSRTDTVGPRTELRPRLGAH</sequence>
<name>A0ABQ6IXR9_9MICO</name>
<comment type="caution">
    <text evidence="2">The sequence shown here is derived from an EMBL/GenBank/DDBJ whole genome shotgun (WGS) entry which is preliminary data.</text>
</comment>
<protein>
    <submittedName>
        <fullName evidence="2">Uncharacterized protein</fullName>
    </submittedName>
</protein>
<feature type="region of interest" description="Disordered" evidence="1">
    <location>
        <begin position="1"/>
        <end position="91"/>
    </location>
</feature>
<feature type="compositionally biased region" description="Basic and acidic residues" evidence="1">
    <location>
        <begin position="37"/>
        <end position="48"/>
    </location>
</feature>
<evidence type="ECO:0000313" key="3">
    <source>
        <dbReference type="Proteomes" id="UP001157126"/>
    </source>
</evidence>
<reference evidence="3" key="1">
    <citation type="journal article" date="2019" name="Int. J. Syst. Evol. Microbiol.">
        <title>The Global Catalogue of Microorganisms (GCM) 10K type strain sequencing project: providing services to taxonomists for standard genome sequencing and annotation.</title>
        <authorList>
            <consortium name="The Broad Institute Genomics Platform"/>
            <consortium name="The Broad Institute Genome Sequencing Center for Infectious Disease"/>
            <person name="Wu L."/>
            <person name="Ma J."/>
        </authorList>
    </citation>
    <scope>NUCLEOTIDE SEQUENCE [LARGE SCALE GENOMIC DNA]</scope>
    <source>
        <strain evidence="3">NBRC 113072</strain>
    </source>
</reference>
<feature type="compositionally biased region" description="Basic and acidic residues" evidence="1">
    <location>
        <begin position="1"/>
        <end position="10"/>
    </location>
</feature>
<feature type="compositionally biased region" description="Basic and acidic residues" evidence="1">
    <location>
        <begin position="118"/>
        <end position="164"/>
    </location>
</feature>
<gene>
    <name evidence="2" type="ORF">GCM10025883_41350</name>
</gene>
<evidence type="ECO:0000256" key="1">
    <source>
        <dbReference type="SAM" id="MobiDB-lite"/>
    </source>
</evidence>
<dbReference type="Proteomes" id="UP001157126">
    <property type="component" value="Unassembled WGS sequence"/>
</dbReference>